<keyword evidence="2" id="KW-1185">Reference proteome</keyword>
<gene>
    <name evidence="1" type="ORF">F383_24672</name>
</gene>
<evidence type="ECO:0000313" key="1">
    <source>
        <dbReference type="EMBL" id="KHG20526.1"/>
    </source>
</evidence>
<name>A0A0B0PB49_GOSAR</name>
<sequence length="53" mass="6512">MICQKRIRRFRFRQLLMGLSIGWNNSPKRLGLWTRIWENGMKLKWNFNQTSLS</sequence>
<reference evidence="2" key="1">
    <citation type="submission" date="2014-09" db="EMBL/GenBank/DDBJ databases">
        <authorList>
            <person name="Mudge J."/>
            <person name="Ramaraj T."/>
            <person name="Lindquist I.E."/>
            <person name="Bharti A.K."/>
            <person name="Sundararajan A."/>
            <person name="Cameron C.T."/>
            <person name="Woodward J.E."/>
            <person name="May G.D."/>
            <person name="Brubaker C."/>
            <person name="Broadhvest J."/>
            <person name="Wilkins T.A."/>
        </authorList>
    </citation>
    <scope>NUCLEOTIDE SEQUENCE</scope>
    <source>
        <strain evidence="2">cv. AKA8401</strain>
    </source>
</reference>
<accession>A0A0B0PB49</accession>
<evidence type="ECO:0000313" key="2">
    <source>
        <dbReference type="Proteomes" id="UP000032142"/>
    </source>
</evidence>
<dbReference type="Proteomes" id="UP000032142">
    <property type="component" value="Unassembled WGS sequence"/>
</dbReference>
<dbReference type="AlphaFoldDB" id="A0A0B0PB49"/>
<organism evidence="1 2">
    <name type="scientific">Gossypium arboreum</name>
    <name type="common">Tree cotton</name>
    <name type="synonym">Gossypium nanking</name>
    <dbReference type="NCBI Taxonomy" id="29729"/>
    <lineage>
        <taxon>Eukaryota</taxon>
        <taxon>Viridiplantae</taxon>
        <taxon>Streptophyta</taxon>
        <taxon>Embryophyta</taxon>
        <taxon>Tracheophyta</taxon>
        <taxon>Spermatophyta</taxon>
        <taxon>Magnoliopsida</taxon>
        <taxon>eudicotyledons</taxon>
        <taxon>Gunneridae</taxon>
        <taxon>Pentapetalae</taxon>
        <taxon>rosids</taxon>
        <taxon>malvids</taxon>
        <taxon>Malvales</taxon>
        <taxon>Malvaceae</taxon>
        <taxon>Malvoideae</taxon>
        <taxon>Gossypium</taxon>
    </lineage>
</organism>
<protein>
    <submittedName>
        <fullName evidence="1">Uncharacterized protein</fullName>
    </submittedName>
</protein>
<dbReference type="EMBL" id="KN415976">
    <property type="protein sequence ID" value="KHG20526.1"/>
    <property type="molecule type" value="Genomic_DNA"/>
</dbReference>
<proteinExistence type="predicted"/>